<comment type="caution">
    <text evidence="2">The sequence shown here is derived from an EMBL/GenBank/DDBJ whole genome shotgun (WGS) entry which is preliminary data.</text>
</comment>
<name>A0AAE8MDG6_9HYPO</name>
<dbReference type="AlphaFoldDB" id="A0AAE8MDG6"/>
<reference evidence="2" key="1">
    <citation type="submission" date="2018-03" db="EMBL/GenBank/DDBJ databases">
        <authorList>
            <person name="Guldener U."/>
        </authorList>
    </citation>
    <scope>NUCLEOTIDE SEQUENCE</scope>
</reference>
<dbReference type="EMBL" id="ONZP01000320">
    <property type="protein sequence ID" value="SPJ81521.1"/>
    <property type="molecule type" value="Genomic_DNA"/>
</dbReference>
<keyword evidence="3" id="KW-1185">Reference proteome</keyword>
<evidence type="ECO:0000313" key="3">
    <source>
        <dbReference type="Proteomes" id="UP001187734"/>
    </source>
</evidence>
<protein>
    <submittedName>
        <fullName evidence="2">Uncharacterized protein</fullName>
    </submittedName>
</protein>
<dbReference type="Proteomes" id="UP001187734">
    <property type="component" value="Unassembled WGS sequence"/>
</dbReference>
<organism evidence="2 3">
    <name type="scientific">Fusarium torulosum</name>
    <dbReference type="NCBI Taxonomy" id="33205"/>
    <lineage>
        <taxon>Eukaryota</taxon>
        <taxon>Fungi</taxon>
        <taxon>Dikarya</taxon>
        <taxon>Ascomycota</taxon>
        <taxon>Pezizomycotina</taxon>
        <taxon>Sordariomycetes</taxon>
        <taxon>Hypocreomycetidae</taxon>
        <taxon>Hypocreales</taxon>
        <taxon>Nectriaceae</taxon>
        <taxon>Fusarium</taxon>
    </lineage>
</organism>
<gene>
    <name evidence="2" type="ORF">FTOL_08926</name>
</gene>
<proteinExistence type="predicted"/>
<evidence type="ECO:0000256" key="1">
    <source>
        <dbReference type="SAM" id="MobiDB-lite"/>
    </source>
</evidence>
<accession>A0AAE8MDG6</accession>
<sequence>MFDNTSQDHFMTEEQEDFFARVFDKWDSECPIPMPKESFHTFSQLVAEVGRFIKDLLVKAGSLVSNNRKKKSKAYLMIKRDGDRMGFLWCDADGKAARRSYIKMTRGLAVSRVKEDLVEKYNVNEKNTYSAYNKDLSIALARRSVVKFAERGTDGIAPPVIDEEDRPEESKKDPIYCAVTDPELN</sequence>
<evidence type="ECO:0000313" key="2">
    <source>
        <dbReference type="EMBL" id="SPJ81521.1"/>
    </source>
</evidence>
<feature type="region of interest" description="Disordered" evidence="1">
    <location>
        <begin position="157"/>
        <end position="185"/>
    </location>
</feature>